<evidence type="ECO:0000313" key="3">
    <source>
        <dbReference type="Proteomes" id="UP000070720"/>
    </source>
</evidence>
<organism evidence="1 3">
    <name type="scientific">Gibberella zeae (strain ATCC MYA-4620 / CBS 123657 / FGSC 9075 / NRRL 31084 / PH-1)</name>
    <name type="common">Wheat head blight fungus</name>
    <name type="synonym">Fusarium graminearum</name>
    <dbReference type="NCBI Taxonomy" id="229533"/>
    <lineage>
        <taxon>Eukaryota</taxon>
        <taxon>Fungi</taxon>
        <taxon>Dikarya</taxon>
        <taxon>Ascomycota</taxon>
        <taxon>Pezizomycotina</taxon>
        <taxon>Sordariomycetes</taxon>
        <taxon>Hypocreomycetidae</taxon>
        <taxon>Hypocreales</taxon>
        <taxon>Nectriaceae</taxon>
        <taxon>Fusarium</taxon>
    </lineage>
</organism>
<keyword evidence="3" id="KW-1185">Reference proteome</keyword>
<dbReference type="AlphaFoldDB" id="A0A098DLM1"/>
<reference evidence="2 3" key="2">
    <citation type="journal article" date="2010" name="Nature">
        <title>Comparative genomics reveals mobile pathogenicity chromosomes in Fusarium.</title>
        <authorList>
            <person name="Ma L.J."/>
            <person name="van der Does H.C."/>
            <person name="Borkovich K.A."/>
            <person name="Coleman J.J."/>
            <person name="Daboussi M.J."/>
            <person name="Di Pietro A."/>
            <person name="Dufresne M."/>
            <person name="Freitag M."/>
            <person name="Grabherr M."/>
            <person name="Henrissat B."/>
            <person name="Houterman P.M."/>
            <person name="Kang S."/>
            <person name="Shim W.B."/>
            <person name="Woloshuk C."/>
            <person name="Xie X."/>
            <person name="Xu J.R."/>
            <person name="Antoniw J."/>
            <person name="Baker S.E."/>
            <person name="Bluhm B.H."/>
            <person name="Breakspear A."/>
            <person name="Brown D.W."/>
            <person name="Butchko R.A."/>
            <person name="Chapman S."/>
            <person name="Coulson R."/>
            <person name="Coutinho P.M."/>
            <person name="Danchin E.G."/>
            <person name="Diener A."/>
            <person name="Gale L.R."/>
            <person name="Gardiner D.M."/>
            <person name="Goff S."/>
            <person name="Hammond-Kosack K.E."/>
            <person name="Hilburn K."/>
            <person name="Hua-Van A."/>
            <person name="Jonkers W."/>
            <person name="Kazan K."/>
            <person name="Kodira C.D."/>
            <person name="Koehrsen M."/>
            <person name="Kumar L."/>
            <person name="Lee Y.H."/>
            <person name="Li L."/>
            <person name="Manners J.M."/>
            <person name="Miranda-Saavedra D."/>
            <person name="Mukherjee M."/>
            <person name="Park G."/>
            <person name="Park J."/>
            <person name="Park S.Y."/>
            <person name="Proctor R.H."/>
            <person name="Regev A."/>
            <person name="Ruiz-Roldan M.C."/>
            <person name="Sain D."/>
            <person name="Sakthikumar S."/>
            <person name="Sykes S."/>
            <person name="Schwartz D.C."/>
            <person name="Turgeon B.G."/>
            <person name="Wapinski I."/>
            <person name="Yoder O."/>
            <person name="Young S."/>
            <person name="Zeng Q."/>
            <person name="Zhou S."/>
            <person name="Galagan J."/>
            <person name="Cuomo C.A."/>
            <person name="Kistler H.C."/>
            <person name="Rep M."/>
        </authorList>
    </citation>
    <scope>GENOME REANNOTATION</scope>
    <source>
        <strain evidence="3">ATCC MYA-4620 / CBS 123657 / FGSC 9075 / NRRL 31084 / PH-1</strain>
        <strain evidence="2">PH-1 / ATCC MYA-4620 / FGSC 9075 / NRRL 31084</strain>
    </source>
</reference>
<reference evidence="1 3" key="3">
    <citation type="journal article" date="2015" name="BMC Genomics">
        <title>The completed genome sequence of the pathogenic ascomycete fungus Fusarium graminearum.</title>
        <authorList>
            <person name="King R."/>
            <person name="Urban M."/>
            <person name="Hammond-Kosack M.C."/>
            <person name="Hassani-Pak K."/>
            <person name="Hammond-Kosack K.E."/>
        </authorList>
    </citation>
    <scope>NUCLEOTIDE SEQUENCE [LARGE SCALE GENOMIC DNA]</scope>
    <source>
        <strain evidence="3">ATCC MYA-4620 / CBS 123657 / FGSC 9075 / NRRL 31084 / PH-1</strain>
        <strain evidence="1">PH-1</strain>
    </source>
</reference>
<dbReference type="Proteomes" id="UP000070720">
    <property type="component" value="Chromosome 2"/>
</dbReference>
<name>A0A098DLM1_GIBZE</name>
<reference evidence="2" key="4">
    <citation type="submission" date="2017-01" db="UniProtKB">
        <authorList>
            <consortium name="EnsemblFungi"/>
        </authorList>
    </citation>
    <scope>IDENTIFICATION</scope>
    <source>
        <strain evidence="2">PH-1 / ATCC MYA-4620 / FGSC 9075 / NRRL 31084</strain>
    </source>
</reference>
<proteinExistence type="predicted"/>
<protein>
    <submittedName>
        <fullName evidence="1">Chromosome 2, complete genome</fullName>
    </submittedName>
</protein>
<sequence length="98" mass="10915">MTHFATCLQVYGISVDDGLPFNGTYNAMVFHLRIDMLFACGLHDHGYELSAPNKNGTDSVTASKVQILAARSVEKTLPTHQQYLILQLTILDLNKIYT</sequence>
<dbReference type="EMBL" id="HG970333">
    <property type="protein sequence ID" value="CEF78841.1"/>
    <property type="molecule type" value="Genomic_DNA"/>
</dbReference>
<accession>A0A0E0S5R6</accession>
<evidence type="ECO:0000313" key="1">
    <source>
        <dbReference type="EMBL" id="CEF78841.1"/>
    </source>
</evidence>
<dbReference type="VEuPathDB" id="FungiDB:FGRAMPH1_01G14077"/>
<evidence type="ECO:0000313" key="2">
    <source>
        <dbReference type="EnsemblFungi" id="CEF78841"/>
    </source>
</evidence>
<gene>
    <name evidence="1" type="ORF">FGRAMPH1_01T14077</name>
</gene>
<dbReference type="EnsemblFungi" id="CEF78841">
    <property type="protein sequence ID" value="CEF78841"/>
    <property type="gene ID" value="FGRRES_15217"/>
</dbReference>
<reference evidence="2 3" key="1">
    <citation type="journal article" date="2007" name="Science">
        <title>The Fusarium graminearum genome reveals a link between localized polymorphism and pathogen specialization.</title>
        <authorList>
            <person name="Cuomo C.A."/>
            <person name="Gueldener U."/>
            <person name="Xu J.-R."/>
            <person name="Trail F."/>
            <person name="Turgeon B.G."/>
            <person name="Di Pietro A."/>
            <person name="Walton J.D."/>
            <person name="Ma L.-J."/>
            <person name="Baker S.E."/>
            <person name="Rep M."/>
            <person name="Adam G."/>
            <person name="Antoniw J."/>
            <person name="Baldwin T."/>
            <person name="Calvo S.E."/>
            <person name="Chang Y.-L."/>
            <person name="DeCaprio D."/>
            <person name="Gale L.R."/>
            <person name="Gnerre S."/>
            <person name="Goswami R.S."/>
            <person name="Hammond-Kosack K."/>
            <person name="Harris L.J."/>
            <person name="Hilburn K."/>
            <person name="Kennell J.C."/>
            <person name="Kroken S."/>
            <person name="Magnuson J.K."/>
            <person name="Mannhaupt G."/>
            <person name="Mauceli E.W."/>
            <person name="Mewes H.-W."/>
            <person name="Mitterbauer R."/>
            <person name="Muehlbauer G."/>
            <person name="Muensterkoetter M."/>
            <person name="Nelson D."/>
            <person name="O'Donnell K."/>
            <person name="Ouellet T."/>
            <person name="Qi W."/>
            <person name="Quesneville H."/>
            <person name="Roncero M.I.G."/>
            <person name="Seong K.-Y."/>
            <person name="Tetko I.V."/>
            <person name="Urban M."/>
            <person name="Waalwijk C."/>
            <person name="Ward T.J."/>
            <person name="Yao J."/>
            <person name="Birren B.W."/>
            <person name="Kistler H.C."/>
        </authorList>
    </citation>
    <scope>NUCLEOTIDE SEQUENCE [LARGE SCALE GENOMIC DNA]</scope>
    <source>
        <strain evidence="3">ATCC MYA-4620 / CBS 123657 / FGSC 9075 / NRRL 31084 / PH-1</strain>
        <strain evidence="2">PH-1 / ATCC MYA-4620 / FGSC 9075 / NRRL 31084</strain>
    </source>
</reference>
<dbReference type="InParanoid" id="A0A098DLM1"/>
<accession>A0A098DLM1</accession>